<dbReference type="PANTHER" id="PTHR35024:SF4">
    <property type="entry name" value="POLYMER-FORMING CYTOSKELETAL PROTEIN"/>
    <property type="match status" value="1"/>
</dbReference>
<dbReference type="AlphaFoldDB" id="A0A9X3YLN6"/>
<sequence>MFNSKKSPAQEPLGSPTVIARGTTIRGDLTFSGAMFLEGRIEGTVRAEGDDASFTQTSQGVVHGEIQAPSIVLNGEVHGDVHASERLQLGEGARVEGNIFYKVLQMDAGARVNGKMVHQTEAPKRLTAPGVNTSAAAAEPA</sequence>
<dbReference type="PANTHER" id="PTHR35024">
    <property type="entry name" value="HYPOTHETICAL CYTOSOLIC PROTEIN"/>
    <property type="match status" value="1"/>
</dbReference>
<dbReference type="EMBL" id="JAOVZO020000017">
    <property type="protein sequence ID" value="MDC8013490.1"/>
    <property type="molecule type" value="Genomic_DNA"/>
</dbReference>
<organism evidence="2 3">
    <name type="scientific">Tahibacter soli</name>
    <dbReference type="NCBI Taxonomy" id="2983605"/>
    <lineage>
        <taxon>Bacteria</taxon>
        <taxon>Pseudomonadati</taxon>
        <taxon>Pseudomonadota</taxon>
        <taxon>Gammaproteobacteria</taxon>
        <taxon>Lysobacterales</taxon>
        <taxon>Rhodanobacteraceae</taxon>
        <taxon>Tahibacter</taxon>
    </lineage>
</organism>
<keyword evidence="3" id="KW-1185">Reference proteome</keyword>
<dbReference type="Proteomes" id="UP001139971">
    <property type="component" value="Unassembled WGS sequence"/>
</dbReference>
<evidence type="ECO:0000256" key="1">
    <source>
        <dbReference type="ARBA" id="ARBA00044755"/>
    </source>
</evidence>
<evidence type="ECO:0000313" key="2">
    <source>
        <dbReference type="EMBL" id="MDC8013490.1"/>
    </source>
</evidence>
<name>A0A9X3YLN6_9GAMM</name>
<evidence type="ECO:0000313" key="3">
    <source>
        <dbReference type="Proteomes" id="UP001139971"/>
    </source>
</evidence>
<proteinExistence type="inferred from homology"/>
<dbReference type="RefSeq" id="WP_263545697.1">
    <property type="nucleotide sequence ID" value="NZ_JAOVZO020000017.1"/>
</dbReference>
<comment type="similarity">
    <text evidence="1">Belongs to the bactofilin family.</text>
</comment>
<gene>
    <name evidence="2" type="ORF">OD750_013175</name>
</gene>
<accession>A0A9X3YLN6</accession>
<dbReference type="Pfam" id="PF04519">
    <property type="entry name" value="Bactofilin"/>
    <property type="match status" value="1"/>
</dbReference>
<protein>
    <submittedName>
        <fullName evidence="2">Polymer-forming cytoskeletal protein</fullName>
    </submittedName>
</protein>
<comment type="caution">
    <text evidence="2">The sequence shown here is derived from an EMBL/GenBank/DDBJ whole genome shotgun (WGS) entry which is preliminary data.</text>
</comment>
<dbReference type="InterPro" id="IPR007607">
    <property type="entry name" value="BacA/B"/>
</dbReference>
<reference evidence="2" key="1">
    <citation type="submission" date="2023-02" db="EMBL/GenBank/DDBJ databases">
        <title>Tahibacter soli sp. nov. isolated from soil.</title>
        <authorList>
            <person name="Baek J.H."/>
            <person name="Lee J.K."/>
            <person name="Choi D.G."/>
            <person name="Jeon C.O."/>
        </authorList>
    </citation>
    <scope>NUCLEOTIDE SEQUENCE</scope>
    <source>
        <strain evidence="2">BL</strain>
    </source>
</reference>